<keyword evidence="2 6" id="KW-0689">Ribosomal protein</keyword>
<dbReference type="InterPro" id="IPR005324">
    <property type="entry name" value="Ribosomal_uS5_C"/>
</dbReference>
<comment type="similarity">
    <text evidence="1 7">Belongs to the universal ribosomal protein uS5 family.</text>
</comment>
<feature type="domain" description="S5 DRBM" evidence="8">
    <location>
        <begin position="47"/>
        <end position="110"/>
    </location>
</feature>
<evidence type="ECO:0000256" key="4">
    <source>
        <dbReference type="ARBA" id="ARBA00035255"/>
    </source>
</evidence>
<reference evidence="9" key="1">
    <citation type="journal article" date="2020" name="mSystems">
        <title>Genome- and Community-Level Interaction Insights into Carbon Utilization and Element Cycling Functions of Hydrothermarchaeota in Hydrothermal Sediment.</title>
        <authorList>
            <person name="Zhou Z."/>
            <person name="Liu Y."/>
            <person name="Xu W."/>
            <person name="Pan J."/>
            <person name="Luo Z.H."/>
            <person name="Li M."/>
        </authorList>
    </citation>
    <scope>NUCLEOTIDE SEQUENCE [LARGE SCALE GENOMIC DNA]</scope>
    <source>
        <strain evidence="9">SpSt-1042</strain>
    </source>
</reference>
<dbReference type="GO" id="GO:0003735">
    <property type="term" value="F:structural constituent of ribosome"/>
    <property type="evidence" value="ECO:0007669"/>
    <property type="project" value="UniProtKB-UniRule"/>
</dbReference>
<evidence type="ECO:0000313" key="9">
    <source>
        <dbReference type="EMBL" id="HHR92253.1"/>
    </source>
</evidence>
<evidence type="ECO:0000256" key="7">
    <source>
        <dbReference type="RuleBase" id="RU003823"/>
    </source>
</evidence>
<dbReference type="GO" id="GO:0006412">
    <property type="term" value="P:translation"/>
    <property type="evidence" value="ECO:0007669"/>
    <property type="project" value="InterPro"/>
</dbReference>
<dbReference type="SUPFAM" id="SSF54768">
    <property type="entry name" value="dsRNA-binding domain-like"/>
    <property type="match status" value="1"/>
</dbReference>
<evidence type="ECO:0000256" key="5">
    <source>
        <dbReference type="ARBA" id="ARBA00035519"/>
    </source>
</evidence>
<dbReference type="InterPro" id="IPR000851">
    <property type="entry name" value="Ribosomal_uS5"/>
</dbReference>
<dbReference type="AlphaFoldDB" id="A0A7C5YR83"/>
<accession>A0A7C5YR83</accession>
<dbReference type="InterPro" id="IPR014721">
    <property type="entry name" value="Ribsml_uS5_D2-typ_fold_subgr"/>
</dbReference>
<dbReference type="GO" id="GO:0005737">
    <property type="term" value="C:cytoplasm"/>
    <property type="evidence" value="ECO:0007669"/>
    <property type="project" value="UniProtKB-ARBA"/>
</dbReference>
<dbReference type="Pfam" id="PF03719">
    <property type="entry name" value="Ribosomal_S5_C"/>
    <property type="match status" value="1"/>
</dbReference>
<dbReference type="SUPFAM" id="SSF54211">
    <property type="entry name" value="Ribosomal protein S5 domain 2-like"/>
    <property type="match status" value="1"/>
</dbReference>
<dbReference type="PANTHER" id="PTHR48277:SF1">
    <property type="entry name" value="MITOCHONDRIAL RIBOSOMAL PROTEIN S5"/>
    <property type="match status" value="1"/>
</dbReference>
<sequence length="201" mass="22758">MSDKPVVKKIVKPVFKKVRQEEDEVKKDDYVLQRRVIPEKVEEKDKYSYAVISLRRTAKTMEGGKRLRFSALVAIGDKNGKLGIALCKAPNPHSAIEKAKKKAKKNLINVLLINGTIPYSFEKKFKAAYIFVRPAKPGTGIIAGRTLRTLFELAGVKNVCSKVYGARNSITNAYCLYYGLMELKDVKDIKKVKEENYNKEN</sequence>
<comment type="caution">
    <text evidence="9">The sequence shown here is derived from an EMBL/GenBank/DDBJ whole genome shotgun (WGS) entry which is preliminary data.</text>
</comment>
<keyword evidence="3 6" id="KW-0687">Ribonucleoprotein</keyword>
<dbReference type="Pfam" id="PF00333">
    <property type="entry name" value="Ribosomal_S5"/>
    <property type="match status" value="1"/>
</dbReference>
<evidence type="ECO:0000256" key="1">
    <source>
        <dbReference type="ARBA" id="ARBA00008945"/>
    </source>
</evidence>
<evidence type="ECO:0000256" key="6">
    <source>
        <dbReference type="PROSITE-ProRule" id="PRU00268"/>
    </source>
</evidence>
<dbReference type="Gene3D" id="3.30.160.20">
    <property type="match status" value="1"/>
</dbReference>
<dbReference type="GO" id="GO:0005840">
    <property type="term" value="C:ribosome"/>
    <property type="evidence" value="ECO:0007669"/>
    <property type="project" value="UniProtKB-KW"/>
</dbReference>
<dbReference type="Gene3D" id="3.30.230.10">
    <property type="match status" value="1"/>
</dbReference>
<name>A0A7C5YR83_UNCC3</name>
<dbReference type="GO" id="GO:0003723">
    <property type="term" value="F:RNA binding"/>
    <property type="evidence" value="ECO:0007669"/>
    <property type="project" value="InterPro"/>
</dbReference>
<evidence type="ECO:0000256" key="3">
    <source>
        <dbReference type="ARBA" id="ARBA00023274"/>
    </source>
</evidence>
<organism evidence="9">
    <name type="scientific">candidate division CPR3 bacterium</name>
    <dbReference type="NCBI Taxonomy" id="2268181"/>
    <lineage>
        <taxon>Bacteria</taxon>
        <taxon>Bacteria division CPR3</taxon>
    </lineage>
</organism>
<evidence type="ECO:0000259" key="8">
    <source>
        <dbReference type="PROSITE" id="PS50881"/>
    </source>
</evidence>
<dbReference type="GO" id="GO:1990904">
    <property type="term" value="C:ribonucleoprotein complex"/>
    <property type="evidence" value="ECO:0007669"/>
    <property type="project" value="UniProtKB-UniRule"/>
</dbReference>
<evidence type="ECO:0000256" key="2">
    <source>
        <dbReference type="ARBA" id="ARBA00022980"/>
    </source>
</evidence>
<proteinExistence type="inferred from homology"/>
<protein>
    <recommendedName>
        <fullName evidence="4">Small ribosomal subunit protein uS5</fullName>
    </recommendedName>
    <alternativeName>
        <fullName evidence="5">30S ribosomal protein S5</fullName>
    </alternativeName>
</protein>
<dbReference type="InterPro" id="IPR020568">
    <property type="entry name" value="Ribosomal_Su5_D2-typ_SF"/>
</dbReference>
<dbReference type="FunFam" id="3.30.230.10:FF:000002">
    <property type="entry name" value="30S ribosomal protein S5"/>
    <property type="match status" value="1"/>
</dbReference>
<dbReference type="InterPro" id="IPR013810">
    <property type="entry name" value="Ribosomal_uS5_N"/>
</dbReference>
<dbReference type="EMBL" id="DRVY01000056">
    <property type="protein sequence ID" value="HHR92253.1"/>
    <property type="molecule type" value="Genomic_DNA"/>
</dbReference>
<dbReference type="PANTHER" id="PTHR48277">
    <property type="entry name" value="MITOCHONDRIAL RIBOSOMAL PROTEIN S5"/>
    <property type="match status" value="1"/>
</dbReference>
<dbReference type="PROSITE" id="PS50881">
    <property type="entry name" value="S5_DSRBD"/>
    <property type="match status" value="1"/>
</dbReference>
<gene>
    <name evidence="9" type="ORF">ENL96_01945</name>
</gene>